<organism evidence="2 3">
    <name type="scientific">Phaeosphaeria nodorum (strain SN15 / ATCC MYA-4574 / FGSC 10173)</name>
    <name type="common">Glume blotch fungus</name>
    <name type="synonym">Parastagonospora nodorum</name>
    <dbReference type="NCBI Taxonomy" id="321614"/>
    <lineage>
        <taxon>Eukaryota</taxon>
        <taxon>Fungi</taxon>
        <taxon>Dikarya</taxon>
        <taxon>Ascomycota</taxon>
        <taxon>Pezizomycotina</taxon>
        <taxon>Dothideomycetes</taxon>
        <taxon>Pleosporomycetidae</taxon>
        <taxon>Pleosporales</taxon>
        <taxon>Pleosporineae</taxon>
        <taxon>Phaeosphaeriaceae</taxon>
        <taxon>Parastagonospora</taxon>
    </lineage>
</organism>
<feature type="compositionally biased region" description="Polar residues" evidence="1">
    <location>
        <begin position="1"/>
        <end position="11"/>
    </location>
</feature>
<dbReference type="AlphaFoldDB" id="A0A7U2I176"/>
<dbReference type="VEuPathDB" id="FungiDB:JI435_407670"/>
<gene>
    <name evidence="2" type="ORF">JI435_407670</name>
</gene>
<dbReference type="EMBL" id="CP069027">
    <property type="protein sequence ID" value="QRC95622.1"/>
    <property type="molecule type" value="Genomic_DNA"/>
</dbReference>
<dbReference type="OrthoDB" id="5396104at2759"/>
<accession>A0A7U2I176</accession>
<protein>
    <submittedName>
        <fullName evidence="2">Uncharacterized protein</fullName>
    </submittedName>
</protein>
<sequence>MDTAVESSSAGSDAIDMLKDLMKRGTSRRARGNRPAFSSESSSYSVPILTVPKTKAMRTEEDINSGDLGVLLDEDFAPLERVESQR</sequence>
<evidence type="ECO:0000313" key="2">
    <source>
        <dbReference type="EMBL" id="QRC95622.1"/>
    </source>
</evidence>
<keyword evidence="3" id="KW-1185">Reference proteome</keyword>
<reference evidence="3" key="1">
    <citation type="journal article" date="2021" name="BMC Genomics">
        <title>Chromosome-level genome assembly and manually-curated proteome of model necrotroph Parastagonospora nodorum Sn15 reveals a genome-wide trove of candidate effector homologs, and redundancy of virulence-related functions within an accessory chromosome.</title>
        <authorList>
            <person name="Bertazzoni S."/>
            <person name="Jones D.A.B."/>
            <person name="Phan H.T."/>
            <person name="Tan K.-C."/>
            <person name="Hane J.K."/>
        </authorList>
    </citation>
    <scope>NUCLEOTIDE SEQUENCE [LARGE SCALE GENOMIC DNA]</scope>
    <source>
        <strain evidence="3">SN15 / ATCC MYA-4574 / FGSC 10173)</strain>
    </source>
</reference>
<evidence type="ECO:0000313" key="3">
    <source>
        <dbReference type="Proteomes" id="UP000663193"/>
    </source>
</evidence>
<proteinExistence type="predicted"/>
<evidence type="ECO:0000256" key="1">
    <source>
        <dbReference type="SAM" id="MobiDB-lite"/>
    </source>
</evidence>
<dbReference type="Proteomes" id="UP000663193">
    <property type="component" value="Chromosome 5"/>
</dbReference>
<name>A0A7U2I176_PHANO</name>
<feature type="region of interest" description="Disordered" evidence="1">
    <location>
        <begin position="1"/>
        <end position="44"/>
    </location>
</feature>